<sequence length="111" mass="12195">MLQLVSVILEAKPTVLLAEKLGETGLKLPKDYANIDYSYNLNLKISLDAFVIRSDPKVMHEVFESSVNLLKVMLTTATMHAYLVVNAPTTNTIIIVENHIALLGAMAKNIA</sequence>
<protein>
    <submittedName>
        <fullName evidence="1">Uncharacterized protein</fullName>
    </submittedName>
</protein>
<dbReference type="SUPFAM" id="SSF52283">
    <property type="entry name" value="Formate/glycerate dehydrogenase catalytic domain-like"/>
    <property type="match status" value="1"/>
</dbReference>
<comment type="caution">
    <text evidence="1">The sequence shown here is derived from an EMBL/GenBank/DDBJ whole genome shotgun (WGS) entry which is preliminary data.</text>
</comment>
<evidence type="ECO:0000313" key="2">
    <source>
        <dbReference type="Proteomes" id="UP001603857"/>
    </source>
</evidence>
<dbReference type="EMBL" id="JBGMDY010000001">
    <property type="protein sequence ID" value="KAL2347602.1"/>
    <property type="molecule type" value="Genomic_DNA"/>
</dbReference>
<gene>
    <name evidence="1" type="ORF">Fmac_001602</name>
</gene>
<accession>A0ABD1NHJ6</accession>
<organism evidence="1 2">
    <name type="scientific">Flemingia macrophylla</name>
    <dbReference type="NCBI Taxonomy" id="520843"/>
    <lineage>
        <taxon>Eukaryota</taxon>
        <taxon>Viridiplantae</taxon>
        <taxon>Streptophyta</taxon>
        <taxon>Embryophyta</taxon>
        <taxon>Tracheophyta</taxon>
        <taxon>Spermatophyta</taxon>
        <taxon>Magnoliopsida</taxon>
        <taxon>eudicotyledons</taxon>
        <taxon>Gunneridae</taxon>
        <taxon>Pentapetalae</taxon>
        <taxon>rosids</taxon>
        <taxon>fabids</taxon>
        <taxon>Fabales</taxon>
        <taxon>Fabaceae</taxon>
        <taxon>Papilionoideae</taxon>
        <taxon>50 kb inversion clade</taxon>
        <taxon>NPAAA clade</taxon>
        <taxon>indigoferoid/millettioid clade</taxon>
        <taxon>Phaseoleae</taxon>
        <taxon>Flemingia</taxon>
    </lineage>
</organism>
<reference evidence="1 2" key="1">
    <citation type="submission" date="2024-08" db="EMBL/GenBank/DDBJ databases">
        <title>Insights into the chromosomal genome structure of Flemingia macrophylla.</title>
        <authorList>
            <person name="Ding Y."/>
            <person name="Zhao Y."/>
            <person name="Bi W."/>
            <person name="Wu M."/>
            <person name="Zhao G."/>
            <person name="Gong Y."/>
            <person name="Li W."/>
            <person name="Zhang P."/>
        </authorList>
    </citation>
    <scope>NUCLEOTIDE SEQUENCE [LARGE SCALE GENOMIC DNA]</scope>
    <source>
        <strain evidence="1">DYQJB</strain>
        <tissue evidence="1">Leaf</tissue>
    </source>
</reference>
<dbReference type="AlphaFoldDB" id="A0ABD1NHJ6"/>
<evidence type="ECO:0000313" key="1">
    <source>
        <dbReference type="EMBL" id="KAL2347602.1"/>
    </source>
</evidence>
<proteinExistence type="predicted"/>
<keyword evidence="2" id="KW-1185">Reference proteome</keyword>
<dbReference type="Proteomes" id="UP001603857">
    <property type="component" value="Unassembled WGS sequence"/>
</dbReference>
<name>A0ABD1NHJ6_9FABA</name>